<name>A0A2N9EWZ3_FAGSY</name>
<accession>A0A2N9EWZ3</accession>
<gene>
    <name evidence="1" type="ORF">FSB_LOCUS11148</name>
</gene>
<sequence length="101" mass="11734">MWERESERELVKERETGEVSSDILFREDDRVSVTDVGKVGGVMGKAWVQCTRVLDPLRCCRVSSFVQFLYAWQHLNGALDPSHSLEEWERLGSSAHEHWTR</sequence>
<evidence type="ECO:0000313" key="1">
    <source>
        <dbReference type="EMBL" id="SPC83266.1"/>
    </source>
</evidence>
<reference evidence="1" key="1">
    <citation type="submission" date="2018-02" db="EMBL/GenBank/DDBJ databases">
        <authorList>
            <person name="Cohen D.B."/>
            <person name="Kent A.D."/>
        </authorList>
    </citation>
    <scope>NUCLEOTIDE SEQUENCE</scope>
</reference>
<organism evidence="1">
    <name type="scientific">Fagus sylvatica</name>
    <name type="common">Beechnut</name>
    <dbReference type="NCBI Taxonomy" id="28930"/>
    <lineage>
        <taxon>Eukaryota</taxon>
        <taxon>Viridiplantae</taxon>
        <taxon>Streptophyta</taxon>
        <taxon>Embryophyta</taxon>
        <taxon>Tracheophyta</taxon>
        <taxon>Spermatophyta</taxon>
        <taxon>Magnoliopsida</taxon>
        <taxon>eudicotyledons</taxon>
        <taxon>Gunneridae</taxon>
        <taxon>Pentapetalae</taxon>
        <taxon>rosids</taxon>
        <taxon>fabids</taxon>
        <taxon>Fagales</taxon>
        <taxon>Fagaceae</taxon>
        <taxon>Fagus</taxon>
    </lineage>
</organism>
<proteinExistence type="predicted"/>
<dbReference type="AlphaFoldDB" id="A0A2N9EWZ3"/>
<dbReference type="EMBL" id="OIVN01000635">
    <property type="protein sequence ID" value="SPC83266.1"/>
    <property type="molecule type" value="Genomic_DNA"/>
</dbReference>
<protein>
    <submittedName>
        <fullName evidence="1">Uncharacterized protein</fullName>
    </submittedName>
</protein>